<dbReference type="InterPro" id="IPR008927">
    <property type="entry name" value="6-PGluconate_DH-like_C_sf"/>
</dbReference>
<keyword evidence="6" id="KW-1185">Reference proteome</keyword>
<dbReference type="Pfam" id="PF03446">
    <property type="entry name" value="NAD_binding_2"/>
    <property type="match status" value="1"/>
</dbReference>
<comment type="similarity">
    <text evidence="1">Belongs to the HIBADH-related family.</text>
</comment>
<dbReference type="GO" id="GO:0140673">
    <property type="term" value="P:transcription elongation-coupled chromatin remodeling"/>
    <property type="evidence" value="ECO:0007669"/>
    <property type="project" value="TreeGrafter"/>
</dbReference>
<evidence type="ECO:0000259" key="4">
    <source>
        <dbReference type="Pfam" id="PF21761"/>
    </source>
</evidence>
<feature type="domain" description="6-phosphogluconate dehydrogenase NADP-binding" evidence="3">
    <location>
        <begin position="3"/>
        <end position="150"/>
    </location>
</feature>
<evidence type="ECO:0000259" key="3">
    <source>
        <dbReference type="Pfam" id="PF03446"/>
    </source>
</evidence>
<gene>
    <name evidence="5" type="ORF">Afil01_62520</name>
</gene>
<proteinExistence type="inferred from homology"/>
<dbReference type="PANTHER" id="PTHR43580:SF2">
    <property type="entry name" value="CYTOKINE-LIKE NUCLEAR FACTOR N-PAC"/>
    <property type="match status" value="1"/>
</dbReference>
<dbReference type="RefSeq" id="WP_285666918.1">
    <property type="nucleotide sequence ID" value="NZ_BSTX01000006.1"/>
</dbReference>
<dbReference type="AlphaFoldDB" id="A0A9W6SR65"/>
<dbReference type="InterPro" id="IPR013328">
    <property type="entry name" value="6PGD_dom2"/>
</dbReference>
<reference evidence="5" key="1">
    <citation type="submission" date="2023-03" db="EMBL/GenBank/DDBJ databases">
        <title>Actinorhabdospora filicis NBRC 111898.</title>
        <authorList>
            <person name="Ichikawa N."/>
            <person name="Sato H."/>
            <person name="Tonouchi N."/>
        </authorList>
    </citation>
    <scope>NUCLEOTIDE SEQUENCE</scope>
    <source>
        <strain evidence="5">NBRC 111898</strain>
    </source>
</reference>
<dbReference type="InterPro" id="IPR036291">
    <property type="entry name" value="NAD(P)-bd_dom_sf"/>
</dbReference>
<dbReference type="GO" id="GO:0016491">
    <property type="term" value="F:oxidoreductase activity"/>
    <property type="evidence" value="ECO:0007669"/>
    <property type="project" value="UniProtKB-KW"/>
</dbReference>
<dbReference type="Gene3D" id="3.40.50.720">
    <property type="entry name" value="NAD(P)-binding Rossmann-like Domain"/>
    <property type="match status" value="1"/>
</dbReference>
<comment type="caution">
    <text evidence="5">The sequence shown here is derived from an EMBL/GenBank/DDBJ whole genome shotgun (WGS) entry which is preliminary data.</text>
</comment>
<dbReference type="SUPFAM" id="SSF51735">
    <property type="entry name" value="NAD(P)-binding Rossmann-fold domains"/>
    <property type="match status" value="1"/>
</dbReference>
<dbReference type="GO" id="GO:0050661">
    <property type="term" value="F:NADP binding"/>
    <property type="evidence" value="ECO:0007669"/>
    <property type="project" value="InterPro"/>
</dbReference>
<dbReference type="Pfam" id="PF21761">
    <property type="entry name" value="RedAm-like_C"/>
    <property type="match status" value="1"/>
</dbReference>
<name>A0A9W6SR65_9ACTN</name>
<protein>
    <submittedName>
        <fullName evidence="5">6-phosphogluconate dehydrogenase</fullName>
    </submittedName>
</protein>
<keyword evidence="2" id="KW-0560">Oxidoreductase</keyword>
<feature type="domain" description="NADPH-dependent reductive aminase-like C-terminal" evidence="4">
    <location>
        <begin position="157"/>
        <end position="282"/>
    </location>
</feature>
<evidence type="ECO:0000256" key="2">
    <source>
        <dbReference type="ARBA" id="ARBA00023002"/>
    </source>
</evidence>
<dbReference type="PIRSF" id="PIRSF000103">
    <property type="entry name" value="HIBADH"/>
    <property type="match status" value="1"/>
</dbReference>
<evidence type="ECO:0000313" key="6">
    <source>
        <dbReference type="Proteomes" id="UP001165079"/>
    </source>
</evidence>
<evidence type="ECO:0000256" key="1">
    <source>
        <dbReference type="ARBA" id="ARBA00009080"/>
    </source>
</evidence>
<dbReference type="InterPro" id="IPR051265">
    <property type="entry name" value="HIBADH-related_NP60_sf"/>
</dbReference>
<dbReference type="InterPro" id="IPR015815">
    <property type="entry name" value="HIBADH-related"/>
</dbReference>
<dbReference type="PANTHER" id="PTHR43580">
    <property type="entry name" value="OXIDOREDUCTASE GLYR1-RELATED"/>
    <property type="match status" value="1"/>
</dbReference>
<dbReference type="InterPro" id="IPR006115">
    <property type="entry name" value="6PGDH_NADP-bd"/>
</dbReference>
<dbReference type="Gene3D" id="1.10.1040.10">
    <property type="entry name" value="N-(1-d-carboxylethyl)-l-norvaline Dehydrogenase, domain 2"/>
    <property type="match status" value="1"/>
</dbReference>
<dbReference type="InterPro" id="IPR048666">
    <property type="entry name" value="RedAm-like_C"/>
</dbReference>
<organism evidence="5 6">
    <name type="scientific">Actinorhabdospora filicis</name>
    <dbReference type="NCBI Taxonomy" id="1785913"/>
    <lineage>
        <taxon>Bacteria</taxon>
        <taxon>Bacillati</taxon>
        <taxon>Actinomycetota</taxon>
        <taxon>Actinomycetes</taxon>
        <taxon>Micromonosporales</taxon>
        <taxon>Micromonosporaceae</taxon>
        <taxon>Actinorhabdospora</taxon>
    </lineage>
</organism>
<evidence type="ECO:0000313" key="5">
    <source>
        <dbReference type="EMBL" id="GLZ81445.1"/>
    </source>
</evidence>
<dbReference type="SUPFAM" id="SSF48179">
    <property type="entry name" value="6-phosphogluconate dehydrogenase C-terminal domain-like"/>
    <property type="match status" value="1"/>
</dbReference>
<dbReference type="GO" id="GO:0003677">
    <property type="term" value="F:DNA binding"/>
    <property type="evidence" value="ECO:0007669"/>
    <property type="project" value="TreeGrafter"/>
</dbReference>
<sequence length="287" mass="29407">MNVSVIGLGAMGAAIAARLLDTGHDTAVWNRSAHRAEPLIAKGATGGTLAEVIAASDVLIVTLLRYNSVEEVLAPVFGELAGRTVVNLTSGTPNEARALAALLASHGVRYVDGGMMAVPEMIGRPGASILYSGDEAAFEEARPVLAELASAEFFPGDAGRASLVDLSLLAGMYGMFGGIAQATAMAERAGLPPTVFAPRLTAWLQAMATQAAGHAVVAEKRDYTTDTQSVSFNLGALEAIMEAARDEGVGDGFLAPVRDALAARAAAGRGEDVFASVIEAVRAQDAA</sequence>
<dbReference type="GO" id="GO:0031491">
    <property type="term" value="F:nucleosome binding"/>
    <property type="evidence" value="ECO:0007669"/>
    <property type="project" value="TreeGrafter"/>
</dbReference>
<dbReference type="EMBL" id="BSTX01000006">
    <property type="protein sequence ID" value="GLZ81445.1"/>
    <property type="molecule type" value="Genomic_DNA"/>
</dbReference>
<dbReference type="GO" id="GO:0000785">
    <property type="term" value="C:chromatin"/>
    <property type="evidence" value="ECO:0007669"/>
    <property type="project" value="TreeGrafter"/>
</dbReference>
<dbReference type="Proteomes" id="UP001165079">
    <property type="component" value="Unassembled WGS sequence"/>
</dbReference>
<accession>A0A9W6SR65</accession>